<evidence type="ECO:0000313" key="2">
    <source>
        <dbReference type="EMBL" id="MPC08418.1"/>
    </source>
</evidence>
<dbReference type="EMBL" id="VSRR010000029">
    <property type="protein sequence ID" value="MPC08418.1"/>
    <property type="molecule type" value="Genomic_DNA"/>
</dbReference>
<sequence>MTQGQGQDKPLEKYATWQLKANSWAVHQLFSRCSFTRVQEEGSGGWGEELGRDAGRLYKLPLCPAVKVDEVTLLARHIPSSYSDSSLPCHGASTSSVAISLS</sequence>
<protein>
    <submittedName>
        <fullName evidence="2">Uncharacterized protein</fullName>
    </submittedName>
</protein>
<gene>
    <name evidence="2" type="ORF">E2C01_001005</name>
</gene>
<dbReference type="Proteomes" id="UP000324222">
    <property type="component" value="Unassembled WGS sequence"/>
</dbReference>
<evidence type="ECO:0000256" key="1">
    <source>
        <dbReference type="SAM" id="MobiDB-lite"/>
    </source>
</evidence>
<name>A0A5B7CGL3_PORTR</name>
<keyword evidence="3" id="KW-1185">Reference proteome</keyword>
<reference evidence="2 3" key="1">
    <citation type="submission" date="2019-05" db="EMBL/GenBank/DDBJ databases">
        <title>Another draft genome of Portunus trituberculatus and its Hox gene families provides insights of decapod evolution.</title>
        <authorList>
            <person name="Jeong J.-H."/>
            <person name="Song I."/>
            <person name="Kim S."/>
            <person name="Choi T."/>
            <person name="Kim D."/>
            <person name="Ryu S."/>
            <person name="Kim W."/>
        </authorList>
    </citation>
    <scope>NUCLEOTIDE SEQUENCE [LARGE SCALE GENOMIC DNA]</scope>
    <source>
        <tissue evidence="2">Muscle</tissue>
    </source>
</reference>
<dbReference type="AlphaFoldDB" id="A0A5B7CGL3"/>
<comment type="caution">
    <text evidence="2">The sequence shown here is derived from an EMBL/GenBank/DDBJ whole genome shotgun (WGS) entry which is preliminary data.</text>
</comment>
<organism evidence="2 3">
    <name type="scientific">Portunus trituberculatus</name>
    <name type="common">Swimming crab</name>
    <name type="synonym">Neptunus trituberculatus</name>
    <dbReference type="NCBI Taxonomy" id="210409"/>
    <lineage>
        <taxon>Eukaryota</taxon>
        <taxon>Metazoa</taxon>
        <taxon>Ecdysozoa</taxon>
        <taxon>Arthropoda</taxon>
        <taxon>Crustacea</taxon>
        <taxon>Multicrustacea</taxon>
        <taxon>Malacostraca</taxon>
        <taxon>Eumalacostraca</taxon>
        <taxon>Eucarida</taxon>
        <taxon>Decapoda</taxon>
        <taxon>Pleocyemata</taxon>
        <taxon>Brachyura</taxon>
        <taxon>Eubrachyura</taxon>
        <taxon>Portunoidea</taxon>
        <taxon>Portunidae</taxon>
        <taxon>Portuninae</taxon>
        <taxon>Portunus</taxon>
    </lineage>
</organism>
<accession>A0A5B7CGL3</accession>
<evidence type="ECO:0000313" key="3">
    <source>
        <dbReference type="Proteomes" id="UP000324222"/>
    </source>
</evidence>
<feature type="region of interest" description="Disordered" evidence="1">
    <location>
        <begin position="81"/>
        <end position="102"/>
    </location>
</feature>
<proteinExistence type="predicted"/>